<dbReference type="Pfam" id="PF04542">
    <property type="entry name" value="Sigma70_r2"/>
    <property type="match status" value="1"/>
</dbReference>
<feature type="region of interest" description="Disordered" evidence="6">
    <location>
        <begin position="123"/>
        <end position="150"/>
    </location>
</feature>
<dbReference type="RefSeq" id="WP_386716737.1">
    <property type="nucleotide sequence ID" value="NZ_JBHRSZ010000002.1"/>
</dbReference>
<dbReference type="Proteomes" id="UP001595476">
    <property type="component" value="Unassembled WGS sequence"/>
</dbReference>
<name>A0ABV7HCB8_9GAMM</name>
<evidence type="ECO:0000256" key="4">
    <source>
        <dbReference type="ARBA" id="ARBA00023125"/>
    </source>
</evidence>
<gene>
    <name evidence="9" type="ORF">ACFOEK_04415</name>
</gene>
<dbReference type="PANTHER" id="PTHR43133:SF8">
    <property type="entry name" value="RNA POLYMERASE SIGMA FACTOR HI_1459-RELATED"/>
    <property type="match status" value="1"/>
</dbReference>
<evidence type="ECO:0000256" key="5">
    <source>
        <dbReference type="ARBA" id="ARBA00023163"/>
    </source>
</evidence>
<feature type="domain" description="RNA polymerase sigma-70 region 2" evidence="7">
    <location>
        <begin position="52"/>
        <end position="117"/>
    </location>
</feature>
<keyword evidence="10" id="KW-1185">Reference proteome</keyword>
<proteinExistence type="inferred from homology"/>
<dbReference type="PANTHER" id="PTHR43133">
    <property type="entry name" value="RNA POLYMERASE ECF-TYPE SIGMA FACTO"/>
    <property type="match status" value="1"/>
</dbReference>
<dbReference type="Pfam" id="PF08281">
    <property type="entry name" value="Sigma70_r4_2"/>
    <property type="match status" value="1"/>
</dbReference>
<sequence>MNIGTQVFKDDKPNNALKDSSAAFQKTTGHDASDEELMLAYAQGDMAAFESLYQKHKGSLYRYFCRQLSDLTLAQDLYQELWGRIIRSAQSYKVTAKWTTWVYTMAHNLVIDHVRTLKPVESLDDVNDQSSKKPSVNQTEPSSSAMHQPDHAEFNRQLSEQLKVCMGQLPQAQQDVFLLNEEAGMTLAAIADVVSISLEAAKSRLRYARKQLQECLSEYWQQVTTSGGRHD</sequence>
<dbReference type="InterPro" id="IPR014284">
    <property type="entry name" value="RNA_pol_sigma-70_dom"/>
</dbReference>
<dbReference type="SUPFAM" id="SSF88946">
    <property type="entry name" value="Sigma2 domain of RNA polymerase sigma factors"/>
    <property type="match status" value="1"/>
</dbReference>
<accession>A0ABV7HCB8</accession>
<comment type="caution">
    <text evidence="9">The sequence shown here is derived from an EMBL/GenBank/DDBJ whole genome shotgun (WGS) entry which is preliminary data.</text>
</comment>
<evidence type="ECO:0000259" key="8">
    <source>
        <dbReference type="Pfam" id="PF08281"/>
    </source>
</evidence>
<dbReference type="EMBL" id="JBHRSZ010000002">
    <property type="protein sequence ID" value="MFC3150261.1"/>
    <property type="molecule type" value="Genomic_DNA"/>
</dbReference>
<evidence type="ECO:0000256" key="6">
    <source>
        <dbReference type="SAM" id="MobiDB-lite"/>
    </source>
</evidence>
<evidence type="ECO:0000256" key="1">
    <source>
        <dbReference type="ARBA" id="ARBA00010641"/>
    </source>
</evidence>
<dbReference type="InterPro" id="IPR013325">
    <property type="entry name" value="RNA_pol_sigma_r2"/>
</dbReference>
<evidence type="ECO:0000256" key="2">
    <source>
        <dbReference type="ARBA" id="ARBA00023015"/>
    </source>
</evidence>
<dbReference type="Gene3D" id="1.10.1740.10">
    <property type="match status" value="1"/>
</dbReference>
<protein>
    <submittedName>
        <fullName evidence="9">Sigma-70 family RNA polymerase sigma factor</fullName>
    </submittedName>
</protein>
<dbReference type="CDD" id="cd06171">
    <property type="entry name" value="Sigma70_r4"/>
    <property type="match status" value="1"/>
</dbReference>
<feature type="compositionally biased region" description="Polar residues" evidence="6">
    <location>
        <begin position="128"/>
        <end position="146"/>
    </location>
</feature>
<dbReference type="NCBIfam" id="TIGR02937">
    <property type="entry name" value="sigma70-ECF"/>
    <property type="match status" value="1"/>
</dbReference>
<dbReference type="SUPFAM" id="SSF88659">
    <property type="entry name" value="Sigma3 and sigma4 domains of RNA polymerase sigma factors"/>
    <property type="match status" value="1"/>
</dbReference>
<evidence type="ECO:0000313" key="10">
    <source>
        <dbReference type="Proteomes" id="UP001595476"/>
    </source>
</evidence>
<evidence type="ECO:0000313" key="9">
    <source>
        <dbReference type="EMBL" id="MFC3150261.1"/>
    </source>
</evidence>
<dbReference type="InterPro" id="IPR007627">
    <property type="entry name" value="RNA_pol_sigma70_r2"/>
</dbReference>
<keyword evidence="2" id="KW-0805">Transcription regulation</keyword>
<dbReference type="InterPro" id="IPR036388">
    <property type="entry name" value="WH-like_DNA-bd_sf"/>
</dbReference>
<dbReference type="Gene3D" id="1.10.10.10">
    <property type="entry name" value="Winged helix-like DNA-binding domain superfamily/Winged helix DNA-binding domain"/>
    <property type="match status" value="1"/>
</dbReference>
<organism evidence="9 10">
    <name type="scientific">Litoribrevibacter euphylliae</name>
    <dbReference type="NCBI Taxonomy" id="1834034"/>
    <lineage>
        <taxon>Bacteria</taxon>
        <taxon>Pseudomonadati</taxon>
        <taxon>Pseudomonadota</taxon>
        <taxon>Gammaproteobacteria</taxon>
        <taxon>Oceanospirillales</taxon>
        <taxon>Oceanospirillaceae</taxon>
        <taxon>Litoribrevibacter</taxon>
    </lineage>
</organism>
<keyword evidence="4" id="KW-0238">DNA-binding</keyword>
<evidence type="ECO:0000256" key="3">
    <source>
        <dbReference type="ARBA" id="ARBA00023082"/>
    </source>
</evidence>
<comment type="similarity">
    <text evidence="1">Belongs to the sigma-70 factor family. ECF subfamily.</text>
</comment>
<evidence type="ECO:0000259" key="7">
    <source>
        <dbReference type="Pfam" id="PF04542"/>
    </source>
</evidence>
<keyword evidence="5" id="KW-0804">Transcription</keyword>
<feature type="domain" description="RNA polymerase sigma factor 70 region 4 type 2" evidence="8">
    <location>
        <begin position="160"/>
        <end position="212"/>
    </location>
</feature>
<keyword evidence="3" id="KW-0731">Sigma factor</keyword>
<dbReference type="InterPro" id="IPR013324">
    <property type="entry name" value="RNA_pol_sigma_r3/r4-like"/>
</dbReference>
<dbReference type="InterPro" id="IPR013249">
    <property type="entry name" value="RNA_pol_sigma70_r4_t2"/>
</dbReference>
<reference evidence="10" key="1">
    <citation type="journal article" date="2019" name="Int. J. Syst. Evol. Microbiol.">
        <title>The Global Catalogue of Microorganisms (GCM) 10K type strain sequencing project: providing services to taxonomists for standard genome sequencing and annotation.</title>
        <authorList>
            <consortium name="The Broad Institute Genomics Platform"/>
            <consortium name="The Broad Institute Genome Sequencing Center for Infectious Disease"/>
            <person name="Wu L."/>
            <person name="Ma J."/>
        </authorList>
    </citation>
    <scope>NUCLEOTIDE SEQUENCE [LARGE SCALE GENOMIC DNA]</scope>
    <source>
        <strain evidence="10">KCTC 52438</strain>
    </source>
</reference>
<dbReference type="InterPro" id="IPR039425">
    <property type="entry name" value="RNA_pol_sigma-70-like"/>
</dbReference>